<protein>
    <submittedName>
        <fullName evidence="1">Uncharacterized protein</fullName>
    </submittedName>
</protein>
<dbReference type="EMBL" id="BEXD01002849">
    <property type="protein sequence ID" value="GBB99567.1"/>
    <property type="molecule type" value="Genomic_DNA"/>
</dbReference>
<reference evidence="2" key="2">
    <citation type="submission" date="2019-10" db="EMBL/GenBank/DDBJ databases">
        <title>Conservation and host-specific expression of non-tandemly repeated heterogenous ribosome RNA gene in arbuscular mycorrhizal fungi.</title>
        <authorList>
            <person name="Maeda T."/>
            <person name="Kobayashi Y."/>
            <person name="Nakagawa T."/>
            <person name="Ezawa T."/>
            <person name="Yamaguchi K."/>
            <person name="Bino T."/>
            <person name="Nishimoto Y."/>
            <person name="Shigenobu S."/>
            <person name="Kawaguchi M."/>
        </authorList>
    </citation>
    <scope>NUCLEOTIDE SEQUENCE</scope>
    <source>
        <strain evidence="2">HR1</strain>
    </source>
</reference>
<comment type="caution">
    <text evidence="1">The sequence shown here is derived from an EMBL/GenBank/DDBJ whole genome shotgun (WGS) entry which is preliminary data.</text>
</comment>
<dbReference type="Proteomes" id="UP000247702">
    <property type="component" value="Unassembled WGS sequence"/>
</dbReference>
<name>A0A2Z6RAZ2_9GLOM</name>
<keyword evidence="3" id="KW-1185">Reference proteome</keyword>
<dbReference type="Proteomes" id="UP000615446">
    <property type="component" value="Unassembled WGS sequence"/>
</dbReference>
<evidence type="ECO:0000313" key="1">
    <source>
        <dbReference type="EMBL" id="GBB99567.1"/>
    </source>
</evidence>
<accession>A0A2Z6RAZ2</accession>
<gene>
    <name evidence="2" type="ORF">RCL2_000799500</name>
    <name evidence="1" type="ORF">RclHR1_35620001</name>
</gene>
<organism evidence="1 3">
    <name type="scientific">Rhizophagus clarus</name>
    <dbReference type="NCBI Taxonomy" id="94130"/>
    <lineage>
        <taxon>Eukaryota</taxon>
        <taxon>Fungi</taxon>
        <taxon>Fungi incertae sedis</taxon>
        <taxon>Mucoromycota</taxon>
        <taxon>Glomeromycotina</taxon>
        <taxon>Glomeromycetes</taxon>
        <taxon>Glomerales</taxon>
        <taxon>Glomeraceae</taxon>
        <taxon>Rhizophagus</taxon>
    </lineage>
</organism>
<proteinExistence type="predicted"/>
<evidence type="ECO:0000313" key="2">
    <source>
        <dbReference type="EMBL" id="GES80729.1"/>
    </source>
</evidence>
<sequence>MIRKLNIDDSYTSSLADTLNNFFNDLKKEIPTKAILNDNDIIKLIQEEIYEDEKINNDNNNSKEPALVFLDSAIKSL</sequence>
<evidence type="ECO:0000313" key="3">
    <source>
        <dbReference type="Proteomes" id="UP000247702"/>
    </source>
</evidence>
<dbReference type="OrthoDB" id="10570219at2759"/>
<dbReference type="EMBL" id="BLAL01000053">
    <property type="protein sequence ID" value="GES80729.1"/>
    <property type="molecule type" value="Genomic_DNA"/>
</dbReference>
<reference evidence="1 3" key="1">
    <citation type="submission" date="2017-11" db="EMBL/GenBank/DDBJ databases">
        <title>The genome of Rhizophagus clarus HR1 reveals common genetic basis of auxotrophy among arbuscular mycorrhizal fungi.</title>
        <authorList>
            <person name="Kobayashi Y."/>
        </authorList>
    </citation>
    <scope>NUCLEOTIDE SEQUENCE [LARGE SCALE GENOMIC DNA]</scope>
    <source>
        <strain evidence="1 3">HR1</strain>
    </source>
</reference>
<dbReference type="AlphaFoldDB" id="A0A2Z6RAZ2"/>